<evidence type="ECO:0000313" key="4">
    <source>
        <dbReference type="Proteomes" id="UP000006352"/>
    </source>
</evidence>
<dbReference type="Gene3D" id="3.40.630.30">
    <property type="match status" value="1"/>
</dbReference>
<dbReference type="STRING" id="599839.J4G0M0"/>
<dbReference type="Proteomes" id="UP000006352">
    <property type="component" value="Unassembled WGS sequence"/>
</dbReference>
<evidence type="ECO:0000313" key="3">
    <source>
        <dbReference type="EMBL" id="CCL98798.1"/>
    </source>
</evidence>
<dbReference type="InterPro" id="IPR000182">
    <property type="entry name" value="GNAT_dom"/>
</dbReference>
<accession>J4G0M0</accession>
<feature type="domain" description="N-acetyltransferase" evidence="2">
    <location>
        <begin position="141"/>
        <end position="202"/>
    </location>
</feature>
<dbReference type="RefSeq" id="XP_012178081.1">
    <property type="nucleotide sequence ID" value="XM_012322691.1"/>
</dbReference>
<evidence type="ECO:0000256" key="1">
    <source>
        <dbReference type="SAM" id="MobiDB-lite"/>
    </source>
</evidence>
<gene>
    <name evidence="3" type="ORF">FIBRA_00803</name>
</gene>
<proteinExistence type="predicted"/>
<evidence type="ECO:0000259" key="2">
    <source>
        <dbReference type="Pfam" id="PF13508"/>
    </source>
</evidence>
<name>J4G0M0_9APHY</name>
<dbReference type="AlphaFoldDB" id="J4G0M0"/>
<dbReference type="GO" id="GO:0016747">
    <property type="term" value="F:acyltransferase activity, transferring groups other than amino-acyl groups"/>
    <property type="evidence" value="ECO:0007669"/>
    <property type="project" value="InterPro"/>
</dbReference>
<dbReference type="InParanoid" id="J4G0M0"/>
<dbReference type="GeneID" id="24093709"/>
<protein>
    <recommendedName>
        <fullName evidence="2">N-acetyltransferase domain-containing protein</fullName>
    </recommendedName>
</protein>
<reference evidence="3 4" key="1">
    <citation type="journal article" date="2012" name="Appl. Environ. Microbiol.">
        <title>Short-read sequencing for genomic analysis of the brown rot fungus Fibroporia radiculosa.</title>
        <authorList>
            <person name="Tang J.D."/>
            <person name="Perkins A.D."/>
            <person name="Sonstegard T.S."/>
            <person name="Schroeder S.G."/>
            <person name="Burgess S.C."/>
            <person name="Diehl S.V."/>
        </authorList>
    </citation>
    <scope>NUCLEOTIDE SEQUENCE [LARGE SCALE GENOMIC DNA]</scope>
    <source>
        <strain evidence="3 4">TFFH 294</strain>
    </source>
</reference>
<sequence>MSSPYSVHERPTASDVRSSPGAPTVKPMGYAHIFTSVRTENAAFENDPLLRYVRNAPDARFGDIYRAVAFVAQLVLDVHREEALTIGNGDAFVTYLLKEDPFYGVVFPLLKKLDVFSSPEQHRRRTEWFEKRQVAFKEAFGENLDDMIYLMELATSPQKQGLGYGSKLIQAVTDLADATERRVWLTSSNVANTTFYEHAGFVTLAEFTVGDSNPTWTESPIRVQIMSREPRRPDGLIVSTDMSNLIRRRVPSQR</sequence>
<dbReference type="PANTHER" id="PTHR42791:SF1">
    <property type="entry name" value="N-ACETYLTRANSFERASE DOMAIN-CONTAINING PROTEIN"/>
    <property type="match status" value="1"/>
</dbReference>
<organism evidence="3 4">
    <name type="scientific">Fibroporia radiculosa</name>
    <dbReference type="NCBI Taxonomy" id="599839"/>
    <lineage>
        <taxon>Eukaryota</taxon>
        <taxon>Fungi</taxon>
        <taxon>Dikarya</taxon>
        <taxon>Basidiomycota</taxon>
        <taxon>Agaricomycotina</taxon>
        <taxon>Agaricomycetes</taxon>
        <taxon>Polyporales</taxon>
        <taxon>Fibroporiaceae</taxon>
        <taxon>Fibroporia</taxon>
    </lineage>
</organism>
<dbReference type="HOGENOM" id="CLU_074876_1_0_1"/>
<keyword evidence="4" id="KW-1185">Reference proteome</keyword>
<dbReference type="CDD" id="cd04301">
    <property type="entry name" value="NAT_SF"/>
    <property type="match status" value="1"/>
</dbReference>
<dbReference type="SUPFAM" id="SSF55729">
    <property type="entry name" value="Acyl-CoA N-acyltransferases (Nat)"/>
    <property type="match status" value="1"/>
</dbReference>
<dbReference type="InterPro" id="IPR052523">
    <property type="entry name" value="Trichothecene_AcTrans"/>
</dbReference>
<dbReference type="EMBL" id="HE796900">
    <property type="protein sequence ID" value="CCL98798.1"/>
    <property type="molecule type" value="Genomic_DNA"/>
</dbReference>
<dbReference type="Pfam" id="PF13508">
    <property type="entry name" value="Acetyltransf_7"/>
    <property type="match status" value="1"/>
</dbReference>
<dbReference type="PANTHER" id="PTHR42791">
    <property type="entry name" value="GNAT FAMILY ACETYLTRANSFERASE"/>
    <property type="match status" value="1"/>
</dbReference>
<dbReference type="InterPro" id="IPR016181">
    <property type="entry name" value="Acyl_CoA_acyltransferase"/>
</dbReference>
<dbReference type="OrthoDB" id="2744543at2759"/>
<feature type="region of interest" description="Disordered" evidence="1">
    <location>
        <begin position="1"/>
        <end position="23"/>
    </location>
</feature>